<accession>A0AAP8JDV3</accession>
<dbReference type="AlphaFoldDB" id="A0AAP8JDV3"/>
<dbReference type="EMBL" id="MTJS01000002">
    <property type="protein sequence ID" value="PFG89160.1"/>
    <property type="molecule type" value="Genomic_DNA"/>
</dbReference>
<dbReference type="PROSITE" id="PS50850">
    <property type="entry name" value="MFS"/>
    <property type="match status" value="1"/>
</dbReference>
<reference evidence="8" key="1">
    <citation type="submission" date="2017-01" db="EMBL/GenBank/DDBJ databases">
        <authorList>
            <person name="Lo R."/>
        </authorList>
    </citation>
    <scope>NUCLEOTIDE SEQUENCE</scope>
    <source>
        <strain evidence="8">537</strain>
    </source>
</reference>
<feature type="transmembrane region" description="Helical" evidence="6">
    <location>
        <begin position="138"/>
        <end position="158"/>
    </location>
</feature>
<name>A0AAP8JDV3_9LACT</name>
<keyword evidence="5 6" id="KW-0472">Membrane</keyword>
<gene>
    <name evidence="8" type="ORF">BW154_06690</name>
</gene>
<dbReference type="CDD" id="cd17489">
    <property type="entry name" value="MFS_YfcJ_like"/>
    <property type="match status" value="1"/>
</dbReference>
<dbReference type="InterPro" id="IPR020846">
    <property type="entry name" value="MFS_dom"/>
</dbReference>
<dbReference type="PROSITE" id="PS00216">
    <property type="entry name" value="SUGAR_TRANSPORT_1"/>
    <property type="match status" value="1"/>
</dbReference>
<evidence type="ECO:0000259" key="7">
    <source>
        <dbReference type="PROSITE" id="PS50850"/>
    </source>
</evidence>
<proteinExistence type="predicted"/>
<feature type="transmembrane region" description="Helical" evidence="6">
    <location>
        <begin position="280"/>
        <end position="310"/>
    </location>
</feature>
<evidence type="ECO:0000256" key="6">
    <source>
        <dbReference type="SAM" id="Phobius"/>
    </source>
</evidence>
<dbReference type="InterPro" id="IPR052714">
    <property type="entry name" value="MFS_Exporter"/>
</dbReference>
<dbReference type="Proteomes" id="UP000225275">
    <property type="component" value="Unassembled WGS sequence"/>
</dbReference>
<dbReference type="GO" id="GO:0005886">
    <property type="term" value="C:plasma membrane"/>
    <property type="evidence" value="ECO:0007669"/>
    <property type="project" value="UniProtKB-SubCell"/>
</dbReference>
<dbReference type="PANTHER" id="PTHR23531:SF1">
    <property type="entry name" value="QUINOLENE RESISTANCE PROTEIN NORA"/>
    <property type="match status" value="1"/>
</dbReference>
<reference evidence="8" key="2">
    <citation type="journal article" date="2018" name="Food Control">
        <title>Characterization of Lactococcus lactis isolates from herbs, fruits and vegetables for use as biopreservatives against Listeria monocytogenes in cheese.</title>
        <authorList>
            <person name="Ho V."/>
            <person name="Lo R."/>
            <person name="Bansal N."/>
            <person name="Turner M.S."/>
        </authorList>
    </citation>
    <scope>NUCLEOTIDE SEQUENCE</scope>
    <source>
        <strain evidence="8">537</strain>
    </source>
</reference>
<feature type="transmembrane region" description="Helical" evidence="6">
    <location>
        <begin position="330"/>
        <end position="352"/>
    </location>
</feature>
<evidence type="ECO:0000256" key="3">
    <source>
        <dbReference type="ARBA" id="ARBA00022692"/>
    </source>
</evidence>
<evidence type="ECO:0000256" key="1">
    <source>
        <dbReference type="ARBA" id="ARBA00004651"/>
    </source>
</evidence>
<evidence type="ECO:0000256" key="2">
    <source>
        <dbReference type="ARBA" id="ARBA00022448"/>
    </source>
</evidence>
<keyword evidence="2" id="KW-0813">Transport</keyword>
<dbReference type="GO" id="GO:0022857">
    <property type="term" value="F:transmembrane transporter activity"/>
    <property type="evidence" value="ECO:0007669"/>
    <property type="project" value="InterPro"/>
</dbReference>
<dbReference type="PANTHER" id="PTHR23531">
    <property type="entry name" value="QUINOLENE RESISTANCE PROTEIN NORA"/>
    <property type="match status" value="1"/>
</dbReference>
<feature type="transmembrane region" description="Helical" evidence="6">
    <location>
        <begin position="76"/>
        <end position="103"/>
    </location>
</feature>
<organism evidence="8 9">
    <name type="scientific">Lactococcus lactis</name>
    <dbReference type="NCBI Taxonomy" id="1358"/>
    <lineage>
        <taxon>Bacteria</taxon>
        <taxon>Bacillati</taxon>
        <taxon>Bacillota</taxon>
        <taxon>Bacilli</taxon>
        <taxon>Lactobacillales</taxon>
        <taxon>Streptococcaceae</taxon>
        <taxon>Lactococcus</taxon>
    </lineage>
</organism>
<sequence length="387" mass="42676">METKLFSKYFIGITLINFIIFFVYYLLMVIIAFVAQNNLNATVSQAGLAAGIYVIGTLIARLVMGKQIELIGRKQVLRYSAIFYLLTTISYLFTPSIAILFIVRFLNGLAYGFISTATNTIVTAYIPDNQKGKGINYYGLSTSLAAALGPFIGMLLLNLTNFKFIIWVTIILVLIVTVCCFLFPVKNIILSEDQVNVLKSFSINGFIEKKAVFISTIAFIMGISYSTVITFLSSYSKSLDLSVAGSFFFVVYALIVTVTRPGMGQLFDTKGEKYVMYPSYIFLTIGLIILGFASNSLTLLLSGAVIGFGYGTFMSNGQAISLKLVTEDRIGISLSTYFIGLDLGLGIGPYIMGIIKSHMSYQNLYLLASILPMLCLMTYFAAKKKYN</sequence>
<evidence type="ECO:0000313" key="9">
    <source>
        <dbReference type="Proteomes" id="UP000225275"/>
    </source>
</evidence>
<dbReference type="InterPro" id="IPR036259">
    <property type="entry name" value="MFS_trans_sf"/>
</dbReference>
<dbReference type="SUPFAM" id="SSF103473">
    <property type="entry name" value="MFS general substrate transporter"/>
    <property type="match status" value="1"/>
</dbReference>
<feature type="transmembrane region" description="Helical" evidence="6">
    <location>
        <begin position="109"/>
        <end position="126"/>
    </location>
</feature>
<feature type="domain" description="Major facilitator superfamily (MFS) profile" evidence="7">
    <location>
        <begin position="9"/>
        <end position="386"/>
    </location>
</feature>
<feature type="transmembrane region" description="Helical" evidence="6">
    <location>
        <begin position="241"/>
        <end position="259"/>
    </location>
</feature>
<feature type="transmembrane region" description="Helical" evidence="6">
    <location>
        <begin position="364"/>
        <end position="382"/>
    </location>
</feature>
<dbReference type="InterPro" id="IPR011701">
    <property type="entry name" value="MFS"/>
</dbReference>
<comment type="subcellular location">
    <subcellularLocation>
        <location evidence="1">Cell membrane</location>
        <topology evidence="1">Multi-pass membrane protein</topology>
    </subcellularLocation>
</comment>
<protein>
    <submittedName>
        <fullName evidence="8">MFS transporter</fullName>
    </submittedName>
</protein>
<evidence type="ECO:0000256" key="4">
    <source>
        <dbReference type="ARBA" id="ARBA00022989"/>
    </source>
</evidence>
<evidence type="ECO:0000313" key="8">
    <source>
        <dbReference type="EMBL" id="PFG89160.1"/>
    </source>
</evidence>
<feature type="transmembrane region" description="Helical" evidence="6">
    <location>
        <begin position="164"/>
        <end position="190"/>
    </location>
</feature>
<dbReference type="InterPro" id="IPR005829">
    <property type="entry name" value="Sugar_transporter_CS"/>
</dbReference>
<keyword evidence="4 6" id="KW-1133">Transmembrane helix</keyword>
<feature type="transmembrane region" description="Helical" evidence="6">
    <location>
        <begin position="211"/>
        <end position="235"/>
    </location>
</feature>
<feature type="transmembrane region" description="Helical" evidence="6">
    <location>
        <begin position="46"/>
        <end position="64"/>
    </location>
</feature>
<dbReference type="Pfam" id="PF07690">
    <property type="entry name" value="MFS_1"/>
    <property type="match status" value="1"/>
</dbReference>
<dbReference type="RefSeq" id="WP_098393769.1">
    <property type="nucleotide sequence ID" value="NZ_CP042408.1"/>
</dbReference>
<feature type="transmembrane region" description="Helical" evidence="6">
    <location>
        <begin position="9"/>
        <end position="34"/>
    </location>
</feature>
<comment type="caution">
    <text evidence="8">The sequence shown here is derived from an EMBL/GenBank/DDBJ whole genome shotgun (WGS) entry which is preliminary data.</text>
</comment>
<dbReference type="Gene3D" id="1.20.1250.20">
    <property type="entry name" value="MFS general substrate transporter like domains"/>
    <property type="match status" value="2"/>
</dbReference>
<keyword evidence="3 6" id="KW-0812">Transmembrane</keyword>
<evidence type="ECO:0000256" key="5">
    <source>
        <dbReference type="ARBA" id="ARBA00023136"/>
    </source>
</evidence>